<sequence>MAFDDGDTGRHIHNIIPKVSLQPINWTLNEVLFFTGHGPFPSFLQRLNLDETSFCSYGESAHQSIMLRFAFSQPPTIWHHTQPTTSTCIVPQCSQQFNVKEEDT</sequence>
<dbReference type="AlphaFoldDB" id="A0A4Y2EAN2"/>
<dbReference type="EMBL" id="BGPR01000536">
    <property type="protein sequence ID" value="GBM25359.1"/>
    <property type="molecule type" value="Genomic_DNA"/>
</dbReference>
<accession>A0A4Y2EAN2</accession>
<dbReference type="OrthoDB" id="6437659at2759"/>
<protein>
    <submittedName>
        <fullName evidence="1">Uncharacterized protein</fullName>
    </submittedName>
</protein>
<organism evidence="1 2">
    <name type="scientific">Araneus ventricosus</name>
    <name type="common">Orbweaver spider</name>
    <name type="synonym">Epeira ventricosa</name>
    <dbReference type="NCBI Taxonomy" id="182803"/>
    <lineage>
        <taxon>Eukaryota</taxon>
        <taxon>Metazoa</taxon>
        <taxon>Ecdysozoa</taxon>
        <taxon>Arthropoda</taxon>
        <taxon>Chelicerata</taxon>
        <taxon>Arachnida</taxon>
        <taxon>Araneae</taxon>
        <taxon>Araneomorphae</taxon>
        <taxon>Entelegynae</taxon>
        <taxon>Araneoidea</taxon>
        <taxon>Araneidae</taxon>
        <taxon>Araneus</taxon>
    </lineage>
</organism>
<reference evidence="1 2" key="1">
    <citation type="journal article" date="2019" name="Sci. Rep.">
        <title>Orb-weaving spider Araneus ventricosus genome elucidates the spidroin gene catalogue.</title>
        <authorList>
            <person name="Kono N."/>
            <person name="Nakamura H."/>
            <person name="Ohtoshi R."/>
            <person name="Moran D.A.P."/>
            <person name="Shinohara A."/>
            <person name="Yoshida Y."/>
            <person name="Fujiwara M."/>
            <person name="Mori M."/>
            <person name="Tomita M."/>
            <person name="Arakawa K."/>
        </authorList>
    </citation>
    <scope>NUCLEOTIDE SEQUENCE [LARGE SCALE GENOMIC DNA]</scope>
</reference>
<keyword evidence="2" id="KW-1185">Reference proteome</keyword>
<name>A0A4Y2EAN2_ARAVE</name>
<gene>
    <name evidence="1" type="ORF">AVEN_12300_1</name>
</gene>
<comment type="caution">
    <text evidence="1">The sequence shown here is derived from an EMBL/GenBank/DDBJ whole genome shotgun (WGS) entry which is preliminary data.</text>
</comment>
<evidence type="ECO:0000313" key="2">
    <source>
        <dbReference type="Proteomes" id="UP000499080"/>
    </source>
</evidence>
<evidence type="ECO:0000313" key="1">
    <source>
        <dbReference type="EMBL" id="GBM25359.1"/>
    </source>
</evidence>
<dbReference type="Proteomes" id="UP000499080">
    <property type="component" value="Unassembled WGS sequence"/>
</dbReference>
<proteinExistence type="predicted"/>